<evidence type="ECO:0000313" key="5">
    <source>
        <dbReference type="EMBL" id="TCN48449.1"/>
    </source>
</evidence>
<dbReference type="InterPro" id="IPR038577">
    <property type="entry name" value="GT10-like_C_sf"/>
</dbReference>
<comment type="similarity">
    <text evidence="1">Belongs to the glycosyltransferase 10 family.</text>
</comment>
<dbReference type="AlphaFoldDB" id="A0A4R2D9C6"/>
<keyword evidence="2 5" id="KW-0328">Glycosyltransferase</keyword>
<dbReference type="RefSeq" id="WP_245507629.1">
    <property type="nucleotide sequence ID" value="NZ_BAABEI010000012.1"/>
</dbReference>
<comment type="caution">
    <text evidence="5">The sequence shown here is derived from an EMBL/GenBank/DDBJ whole genome shotgun (WGS) entry which is preliminary data.</text>
</comment>
<dbReference type="GO" id="GO:0016020">
    <property type="term" value="C:membrane"/>
    <property type="evidence" value="ECO:0007669"/>
    <property type="project" value="InterPro"/>
</dbReference>
<keyword evidence="3 5" id="KW-0808">Transferase</keyword>
<name>A0A4R2D9C6_SHIGR</name>
<gene>
    <name evidence="5" type="ORF">EV665_101183</name>
</gene>
<evidence type="ECO:0000256" key="1">
    <source>
        <dbReference type="ARBA" id="ARBA00008919"/>
    </source>
</evidence>
<accession>A0A4R2D9C6</accession>
<sequence length="358" mass="40451">MLSTKKNGTAATVVKVMDRVSRTHGISPLARQVPAGFSAARGLVFTFDPEARDYDWLVVYENLPSAGGERRSMRVEELACAPENTILFTTEPSGIKIYGRAFTRQFGHVVTSQEPFALRHPGRIWSQAGLRWFYGEGSRRLMTADEIAGHFPEKTNVLGTVCSTKRQGHTLHRLRYDFTQAMAARMPDLDVFGRGHRPVDDKAESIDPYKYHLAIENHLAPHHFTEKLADPFLGLSLPFYFGAPNAADYFPADSFIPIDIRKPDEAWRIMREAIDNNEYERRLPAIREARRRVLEDHNLVALIADVVEKNGTRPKGDGKAVLKSQRAARRGHPLLTAGDFVFREALHLKNRIAGLLRR</sequence>
<dbReference type="Gene3D" id="3.40.50.11660">
    <property type="entry name" value="Glycosyl transferase family 10, C-terminal domain"/>
    <property type="match status" value="1"/>
</dbReference>
<dbReference type="InterPro" id="IPR055270">
    <property type="entry name" value="Glyco_tran_10_C"/>
</dbReference>
<dbReference type="InterPro" id="IPR001503">
    <property type="entry name" value="Glyco_trans_10"/>
</dbReference>
<organism evidence="5 6">
    <name type="scientific">Shinella granuli</name>
    <dbReference type="NCBI Taxonomy" id="323621"/>
    <lineage>
        <taxon>Bacteria</taxon>
        <taxon>Pseudomonadati</taxon>
        <taxon>Pseudomonadota</taxon>
        <taxon>Alphaproteobacteria</taxon>
        <taxon>Hyphomicrobiales</taxon>
        <taxon>Rhizobiaceae</taxon>
        <taxon>Shinella</taxon>
    </lineage>
</organism>
<evidence type="ECO:0000313" key="6">
    <source>
        <dbReference type="Proteomes" id="UP000295351"/>
    </source>
</evidence>
<protein>
    <submittedName>
        <fullName evidence="5">Glycosyl transferase family 10 (Putative fucosyltransferase)</fullName>
    </submittedName>
</protein>
<dbReference type="Pfam" id="PF00852">
    <property type="entry name" value="Glyco_transf_10"/>
    <property type="match status" value="1"/>
</dbReference>
<dbReference type="PANTHER" id="PTHR11929">
    <property type="entry name" value="ALPHA- 1,3 -FUCOSYLTRANSFERASE"/>
    <property type="match status" value="1"/>
</dbReference>
<reference evidence="5 6" key="1">
    <citation type="submission" date="2019-03" db="EMBL/GenBank/DDBJ databases">
        <title>Genomic Encyclopedia of Type Strains, Phase IV (KMG-IV): sequencing the most valuable type-strain genomes for metagenomic binning, comparative biology and taxonomic classification.</title>
        <authorList>
            <person name="Goeker M."/>
        </authorList>
    </citation>
    <scope>NUCLEOTIDE SEQUENCE [LARGE SCALE GENOMIC DNA]</scope>
    <source>
        <strain evidence="5 6">DSM 18401</strain>
    </source>
</reference>
<dbReference type="SUPFAM" id="SSF53756">
    <property type="entry name" value="UDP-Glycosyltransferase/glycogen phosphorylase"/>
    <property type="match status" value="1"/>
</dbReference>
<evidence type="ECO:0000259" key="4">
    <source>
        <dbReference type="Pfam" id="PF00852"/>
    </source>
</evidence>
<dbReference type="PANTHER" id="PTHR11929:SF194">
    <property type="entry name" value="ALPHA-(1,3)-FUCOSYLTRANSFERASE 10"/>
    <property type="match status" value="1"/>
</dbReference>
<proteinExistence type="inferred from homology"/>
<dbReference type="GO" id="GO:0046920">
    <property type="term" value="F:alpha-(1-&gt;3)-fucosyltransferase activity"/>
    <property type="evidence" value="ECO:0007669"/>
    <property type="project" value="TreeGrafter"/>
</dbReference>
<evidence type="ECO:0000256" key="3">
    <source>
        <dbReference type="ARBA" id="ARBA00022679"/>
    </source>
</evidence>
<evidence type="ECO:0000256" key="2">
    <source>
        <dbReference type="ARBA" id="ARBA00022676"/>
    </source>
</evidence>
<dbReference type="EMBL" id="SLVX01000001">
    <property type="protein sequence ID" value="TCN48449.1"/>
    <property type="molecule type" value="Genomic_DNA"/>
</dbReference>
<feature type="domain" description="Fucosyltransferase C-terminal" evidence="4">
    <location>
        <begin position="154"/>
        <end position="259"/>
    </location>
</feature>
<keyword evidence="6" id="KW-1185">Reference proteome</keyword>
<dbReference type="Proteomes" id="UP000295351">
    <property type="component" value="Unassembled WGS sequence"/>
</dbReference>